<proteinExistence type="predicted"/>
<dbReference type="Proteomes" id="UP001150941">
    <property type="component" value="Unassembled WGS sequence"/>
</dbReference>
<keyword evidence="2" id="KW-1133">Transmembrane helix</keyword>
<feature type="transmembrane region" description="Helical" evidence="2">
    <location>
        <begin position="34"/>
        <end position="54"/>
    </location>
</feature>
<comment type="caution">
    <text evidence="3">The sequence shown here is derived from an EMBL/GenBank/DDBJ whole genome shotgun (WGS) entry which is preliminary data.</text>
</comment>
<accession>A0A9W9NIG2</accession>
<evidence type="ECO:0000256" key="2">
    <source>
        <dbReference type="SAM" id="Phobius"/>
    </source>
</evidence>
<sequence length="320" mass="34467">MSAITAHVVRRSIELGSDLSDKTPGQVDELHPPGALVALAIFSFLILALVTAAIDYTYGNVVATLAAVEDSNPDIYVRIDHDDPNKPLNPADPEPAANSPLKPVTSSLRATIRHLRARAGFWSRFRGLSMYLTMGIVRGVLASLIVPVGSFLGQFVVQSLISILFSTWQMTWVHIVITEPSPKRFYQRLPKTTKTWFKIAPAAALVDIASAAAVVFVRVAASMLPEEDETIVPFDRSFGGKVNPEIVGGSGKIGLVDAWTTFDWPARVRLAKVIGKTFAMQLAVGVVGFLVLGIQIYFMVSKSSKTQPPASAPTSPPTSA</sequence>
<evidence type="ECO:0000313" key="3">
    <source>
        <dbReference type="EMBL" id="KAJ5220545.1"/>
    </source>
</evidence>
<dbReference type="RefSeq" id="XP_058327375.1">
    <property type="nucleotide sequence ID" value="XM_058479045.1"/>
</dbReference>
<evidence type="ECO:0000256" key="1">
    <source>
        <dbReference type="SAM" id="MobiDB-lite"/>
    </source>
</evidence>
<organism evidence="3 4">
    <name type="scientific">Penicillium chermesinum</name>
    <dbReference type="NCBI Taxonomy" id="63820"/>
    <lineage>
        <taxon>Eukaryota</taxon>
        <taxon>Fungi</taxon>
        <taxon>Dikarya</taxon>
        <taxon>Ascomycota</taxon>
        <taxon>Pezizomycotina</taxon>
        <taxon>Eurotiomycetes</taxon>
        <taxon>Eurotiomycetidae</taxon>
        <taxon>Eurotiales</taxon>
        <taxon>Aspergillaceae</taxon>
        <taxon>Penicillium</taxon>
    </lineage>
</organism>
<protein>
    <submittedName>
        <fullName evidence="3">Uncharacterized protein</fullName>
    </submittedName>
</protein>
<feature type="transmembrane region" description="Helical" evidence="2">
    <location>
        <begin position="128"/>
        <end position="149"/>
    </location>
</feature>
<feature type="region of interest" description="Disordered" evidence="1">
    <location>
        <begin position="82"/>
        <end position="102"/>
    </location>
</feature>
<dbReference type="OrthoDB" id="2896006at2759"/>
<keyword evidence="2" id="KW-0812">Transmembrane</keyword>
<reference evidence="3" key="1">
    <citation type="submission" date="2022-11" db="EMBL/GenBank/DDBJ databases">
        <authorList>
            <person name="Petersen C."/>
        </authorList>
    </citation>
    <scope>NUCLEOTIDE SEQUENCE</scope>
    <source>
        <strain evidence="3">IBT 19713</strain>
    </source>
</reference>
<dbReference type="EMBL" id="JAPQKS010000007">
    <property type="protein sequence ID" value="KAJ5220545.1"/>
    <property type="molecule type" value="Genomic_DNA"/>
</dbReference>
<gene>
    <name evidence="3" type="ORF">N7468_009749</name>
</gene>
<dbReference type="AlphaFoldDB" id="A0A9W9NIG2"/>
<feature type="transmembrane region" description="Helical" evidence="2">
    <location>
        <begin position="278"/>
        <end position="300"/>
    </location>
</feature>
<feature type="transmembrane region" description="Helical" evidence="2">
    <location>
        <begin position="155"/>
        <end position="178"/>
    </location>
</feature>
<name>A0A9W9NIG2_9EURO</name>
<dbReference type="GeneID" id="83206348"/>
<reference evidence="3" key="2">
    <citation type="journal article" date="2023" name="IMA Fungus">
        <title>Comparative genomic study of the Penicillium genus elucidates a diverse pangenome and 15 lateral gene transfer events.</title>
        <authorList>
            <person name="Petersen C."/>
            <person name="Sorensen T."/>
            <person name="Nielsen M.R."/>
            <person name="Sondergaard T.E."/>
            <person name="Sorensen J.L."/>
            <person name="Fitzpatrick D.A."/>
            <person name="Frisvad J.C."/>
            <person name="Nielsen K.L."/>
        </authorList>
    </citation>
    <scope>NUCLEOTIDE SEQUENCE</scope>
    <source>
        <strain evidence="3">IBT 19713</strain>
    </source>
</reference>
<feature type="transmembrane region" description="Helical" evidence="2">
    <location>
        <begin position="199"/>
        <end position="221"/>
    </location>
</feature>
<keyword evidence="2" id="KW-0472">Membrane</keyword>
<keyword evidence="4" id="KW-1185">Reference proteome</keyword>
<evidence type="ECO:0000313" key="4">
    <source>
        <dbReference type="Proteomes" id="UP001150941"/>
    </source>
</evidence>